<comment type="caution">
    <text evidence="2">The sequence shown here is derived from an EMBL/GenBank/DDBJ whole genome shotgun (WGS) entry which is preliminary data.</text>
</comment>
<evidence type="ECO:0000313" key="3">
    <source>
        <dbReference type="Proteomes" id="UP000038010"/>
    </source>
</evidence>
<dbReference type="AlphaFoldDB" id="A0A0N1HQV7"/>
<name>A0A0N1HQV7_9EURO</name>
<feature type="transmembrane region" description="Helical" evidence="1">
    <location>
        <begin position="174"/>
        <end position="191"/>
    </location>
</feature>
<keyword evidence="1" id="KW-0472">Membrane</keyword>
<keyword evidence="3" id="KW-1185">Reference proteome</keyword>
<dbReference type="GeneID" id="28734919"/>
<dbReference type="Proteomes" id="UP000038010">
    <property type="component" value="Unassembled WGS sequence"/>
</dbReference>
<dbReference type="VEuPathDB" id="FungiDB:AB675_3020"/>
<evidence type="ECO:0000256" key="1">
    <source>
        <dbReference type="SAM" id="Phobius"/>
    </source>
</evidence>
<evidence type="ECO:0000313" key="2">
    <source>
        <dbReference type="EMBL" id="KPI38003.1"/>
    </source>
</evidence>
<reference evidence="2 3" key="1">
    <citation type="submission" date="2015-06" db="EMBL/GenBank/DDBJ databases">
        <title>Draft genome of the ant-associated black yeast Phialophora attae CBS 131958.</title>
        <authorList>
            <person name="Moreno L.F."/>
            <person name="Stielow B.J."/>
            <person name="de Hoog S."/>
            <person name="Vicente V.A."/>
            <person name="Weiss V.A."/>
            <person name="de Vries M."/>
            <person name="Cruz L.M."/>
            <person name="Souza E.M."/>
        </authorList>
    </citation>
    <scope>NUCLEOTIDE SEQUENCE [LARGE SCALE GENOMIC DNA]</scope>
    <source>
        <strain evidence="2 3">CBS 131958</strain>
    </source>
</reference>
<organism evidence="2 3">
    <name type="scientific">Cyphellophora attinorum</name>
    <dbReference type="NCBI Taxonomy" id="1664694"/>
    <lineage>
        <taxon>Eukaryota</taxon>
        <taxon>Fungi</taxon>
        <taxon>Dikarya</taxon>
        <taxon>Ascomycota</taxon>
        <taxon>Pezizomycotina</taxon>
        <taxon>Eurotiomycetes</taxon>
        <taxon>Chaetothyriomycetidae</taxon>
        <taxon>Chaetothyriales</taxon>
        <taxon>Cyphellophoraceae</taxon>
        <taxon>Cyphellophora</taxon>
    </lineage>
</organism>
<accession>A0A0N1HQV7</accession>
<protein>
    <submittedName>
        <fullName evidence="2">Uncharacterized protein</fullName>
    </submittedName>
</protein>
<keyword evidence="1" id="KW-1133">Transmembrane helix</keyword>
<dbReference type="RefSeq" id="XP_017997966.1">
    <property type="nucleotide sequence ID" value="XM_018143039.1"/>
</dbReference>
<dbReference type="EMBL" id="LFJN01000021">
    <property type="protein sequence ID" value="KPI38003.1"/>
    <property type="molecule type" value="Genomic_DNA"/>
</dbReference>
<sequence>MDTTSALFRDVAAILDIDSSLNLLHDHTTFTQFAQGLEGLRSVAFNPDLSEQVQLYANKQLMHAGERGISWFAKVPVNDCSSEEFVDQVIVPQHLPDLTDLVDLLQETNAMSAAYFVERQLNVLDGRDLGKAGSGDIGGESGPSVVDVVTEEEKMKKGLAIGGKTKRVLSVRQGLWLLAVLALAYFCVHLLRRR</sequence>
<proteinExistence type="predicted"/>
<keyword evidence="1" id="KW-0812">Transmembrane</keyword>
<gene>
    <name evidence="2" type="ORF">AB675_3020</name>
</gene>